<reference evidence="4 5" key="1">
    <citation type="submission" date="2024-09" db="EMBL/GenBank/DDBJ databases">
        <title>Rethinking Asexuality: The Enigmatic Case of Functional Sexual Genes in Lepraria (Stereocaulaceae).</title>
        <authorList>
            <person name="Doellman M."/>
            <person name="Sun Y."/>
            <person name="Barcenas-Pena A."/>
            <person name="Lumbsch H.T."/>
            <person name="Grewe F."/>
        </authorList>
    </citation>
    <scope>NUCLEOTIDE SEQUENCE [LARGE SCALE GENOMIC DNA]</scope>
    <source>
        <strain evidence="4 5">Mercado 3170</strain>
    </source>
</reference>
<gene>
    <name evidence="4" type="ORF">N7G274_005381</name>
</gene>
<dbReference type="InterPro" id="IPR013785">
    <property type="entry name" value="Aldolase_TIM"/>
</dbReference>
<dbReference type="PANTHER" id="PTHR10578">
    <property type="entry name" value="S -2-HYDROXY-ACID OXIDASE-RELATED"/>
    <property type="match status" value="1"/>
</dbReference>
<evidence type="ECO:0000313" key="5">
    <source>
        <dbReference type="Proteomes" id="UP001590950"/>
    </source>
</evidence>
<organism evidence="4 5">
    <name type="scientific">Stereocaulon virgatum</name>
    <dbReference type="NCBI Taxonomy" id="373712"/>
    <lineage>
        <taxon>Eukaryota</taxon>
        <taxon>Fungi</taxon>
        <taxon>Dikarya</taxon>
        <taxon>Ascomycota</taxon>
        <taxon>Pezizomycotina</taxon>
        <taxon>Lecanoromycetes</taxon>
        <taxon>OSLEUM clade</taxon>
        <taxon>Lecanoromycetidae</taxon>
        <taxon>Lecanorales</taxon>
        <taxon>Lecanorineae</taxon>
        <taxon>Stereocaulaceae</taxon>
        <taxon>Stereocaulon</taxon>
    </lineage>
</organism>
<dbReference type="Proteomes" id="UP001590950">
    <property type="component" value="Unassembled WGS sequence"/>
</dbReference>
<comment type="cofactor">
    <cofactor evidence="1">
        <name>FMN</name>
        <dbReference type="ChEBI" id="CHEBI:58210"/>
    </cofactor>
</comment>
<comment type="caution">
    <text evidence="4">The sequence shown here is derived from an EMBL/GenBank/DDBJ whole genome shotgun (WGS) entry which is preliminary data.</text>
</comment>
<dbReference type="PROSITE" id="PS51349">
    <property type="entry name" value="FMN_HYDROXY_ACID_DH_2"/>
    <property type="match status" value="1"/>
</dbReference>
<evidence type="ECO:0000256" key="2">
    <source>
        <dbReference type="ARBA" id="ARBA00023002"/>
    </source>
</evidence>
<evidence type="ECO:0000259" key="3">
    <source>
        <dbReference type="PROSITE" id="PS51349"/>
    </source>
</evidence>
<feature type="domain" description="FMN hydroxy acid dehydrogenase" evidence="3">
    <location>
        <begin position="1"/>
        <end position="103"/>
    </location>
</feature>
<dbReference type="SUPFAM" id="SSF51395">
    <property type="entry name" value="FMN-linked oxidoreductases"/>
    <property type="match status" value="1"/>
</dbReference>
<proteinExistence type="predicted"/>
<keyword evidence="5" id="KW-1185">Reference proteome</keyword>
<evidence type="ECO:0000313" key="4">
    <source>
        <dbReference type="EMBL" id="KAL2041597.1"/>
    </source>
</evidence>
<evidence type="ECO:0000256" key="1">
    <source>
        <dbReference type="ARBA" id="ARBA00001917"/>
    </source>
</evidence>
<sequence length="103" mass="11390">MFIDCEHCDITTTIMGRAVELPIYVFPAAMARLAHPSGEAGIAQACSRFGALQIISKNASMTPEQITANAKPSQVFAWQLYAQVERKKSEDMLARIDKLPHIK</sequence>
<dbReference type="PANTHER" id="PTHR10578:SF82">
    <property type="entry name" value="CYTOCHROME B2, PUTATIVE (AFU_ORTHOLOGUE AFUA_1G07200)-RELATED"/>
    <property type="match status" value="1"/>
</dbReference>
<dbReference type="InterPro" id="IPR037396">
    <property type="entry name" value="FMN_HAD"/>
</dbReference>
<dbReference type="EMBL" id="JBEFKJ010000016">
    <property type="protein sequence ID" value="KAL2041597.1"/>
    <property type="molecule type" value="Genomic_DNA"/>
</dbReference>
<accession>A0ABR4AAT8</accession>
<name>A0ABR4AAT8_9LECA</name>
<dbReference type="InterPro" id="IPR000262">
    <property type="entry name" value="FMN-dep_DH"/>
</dbReference>
<dbReference type="Gene3D" id="3.20.20.70">
    <property type="entry name" value="Aldolase class I"/>
    <property type="match status" value="1"/>
</dbReference>
<dbReference type="Pfam" id="PF01070">
    <property type="entry name" value="FMN_dh"/>
    <property type="match status" value="1"/>
</dbReference>
<keyword evidence="2" id="KW-0560">Oxidoreductase</keyword>
<protein>
    <recommendedName>
        <fullName evidence="3">FMN hydroxy acid dehydrogenase domain-containing protein</fullName>
    </recommendedName>
</protein>